<keyword evidence="5" id="KW-0574">Periplasm</keyword>
<reference evidence="7" key="1">
    <citation type="journal article" date="2014" name="Int. J. Syst. Evol. Microbiol.">
        <title>Complete genome sequence of Corynebacterium casei LMG S-19264T (=DSM 44701T), isolated from a smear-ripened cheese.</title>
        <authorList>
            <consortium name="US DOE Joint Genome Institute (JGI-PGF)"/>
            <person name="Walter F."/>
            <person name="Albersmeier A."/>
            <person name="Kalinowski J."/>
            <person name="Ruckert C."/>
        </authorList>
    </citation>
    <scope>NUCLEOTIDE SEQUENCE</scope>
    <source>
        <strain evidence="7">CCM 7897</strain>
    </source>
</reference>
<dbReference type="SUPFAM" id="SSF53850">
    <property type="entry name" value="Periplasmic binding protein-like II"/>
    <property type="match status" value="1"/>
</dbReference>
<dbReference type="Gene3D" id="3.40.190.10">
    <property type="entry name" value="Periplasmic binding protein-like II"/>
    <property type="match status" value="2"/>
</dbReference>
<sequence>MSVQQKNVSRYRLGIAAAVAAGLLVSGAPALAQSAGNLTVLSLGGSYQEAQSKFWFKPFAQASGVNLTEAAGYNFAKLKVMIESGNVEADVVDISADTADNLGHAGLLEKIDWSKIPADCKAGIPAAAKRDYAFPTIQWAMVMAYNTKTFPEGKAPKTWADFWNVSAFPGKRASIGATRPPVEQAALAINGDLAKLYPIDLDAAFAKIKSLGSAMVFADGYAQVAQYLADGEADMVVIPNGRVAPLVAAGKPVAINWNQHLTFPNFFAIPKGAPNKDNAMKFLAFVCKPEVMAAIAPATNYGPINMDAYTFITPQVAALLPGNPKTASMGREADAAWLAKFRGDIAKGWSKMAIR</sequence>
<dbReference type="InterPro" id="IPR006059">
    <property type="entry name" value="SBP"/>
</dbReference>
<comment type="subcellular location">
    <subcellularLocation>
        <location evidence="1">Periplasm</location>
    </subcellularLocation>
</comment>
<evidence type="ECO:0000313" key="7">
    <source>
        <dbReference type="EMBL" id="GGF54709.1"/>
    </source>
</evidence>
<protein>
    <submittedName>
        <fullName evidence="7">ABC transporter substrate-binding protein</fullName>
    </submittedName>
</protein>
<dbReference type="Pfam" id="PF13416">
    <property type="entry name" value="SBP_bac_8"/>
    <property type="match status" value="1"/>
</dbReference>
<evidence type="ECO:0000256" key="5">
    <source>
        <dbReference type="ARBA" id="ARBA00022764"/>
    </source>
</evidence>
<evidence type="ECO:0000256" key="4">
    <source>
        <dbReference type="ARBA" id="ARBA00022729"/>
    </source>
</evidence>
<comment type="caution">
    <text evidence="7">The sequence shown here is derived from an EMBL/GenBank/DDBJ whole genome shotgun (WGS) entry which is preliminary data.</text>
</comment>
<evidence type="ECO:0000256" key="2">
    <source>
        <dbReference type="ARBA" id="ARBA00008520"/>
    </source>
</evidence>
<dbReference type="RefSeq" id="WP_188576420.1">
    <property type="nucleotide sequence ID" value="NZ_BMCT01000001.1"/>
</dbReference>
<evidence type="ECO:0000256" key="1">
    <source>
        <dbReference type="ARBA" id="ARBA00004418"/>
    </source>
</evidence>
<dbReference type="GO" id="GO:0030976">
    <property type="term" value="F:thiamine pyrophosphate binding"/>
    <property type="evidence" value="ECO:0007669"/>
    <property type="project" value="TreeGrafter"/>
</dbReference>
<gene>
    <name evidence="7" type="ORF">GCM10007301_12820</name>
</gene>
<keyword evidence="8" id="KW-1185">Reference proteome</keyword>
<dbReference type="PANTHER" id="PTHR30006:SF3">
    <property type="entry name" value="THIAMINE-BINDING PERIPLASMIC PROTEIN"/>
    <property type="match status" value="1"/>
</dbReference>
<keyword evidence="4 6" id="KW-0732">Signal</keyword>
<dbReference type="CDD" id="cd13589">
    <property type="entry name" value="PBP2_polyamine_RpCGA009"/>
    <property type="match status" value="1"/>
</dbReference>
<dbReference type="GO" id="GO:0015888">
    <property type="term" value="P:thiamine transport"/>
    <property type="evidence" value="ECO:0007669"/>
    <property type="project" value="TreeGrafter"/>
</dbReference>
<dbReference type="AlphaFoldDB" id="A0A917BQ90"/>
<accession>A0A917BQ90</accession>
<feature type="chain" id="PRO_5037620888" evidence="6">
    <location>
        <begin position="33"/>
        <end position="355"/>
    </location>
</feature>
<dbReference type="EMBL" id="BMCT01000001">
    <property type="protein sequence ID" value="GGF54709.1"/>
    <property type="molecule type" value="Genomic_DNA"/>
</dbReference>
<keyword evidence="3" id="KW-0813">Transport</keyword>
<dbReference type="GO" id="GO:0030288">
    <property type="term" value="C:outer membrane-bounded periplasmic space"/>
    <property type="evidence" value="ECO:0007669"/>
    <property type="project" value="TreeGrafter"/>
</dbReference>
<feature type="signal peptide" evidence="6">
    <location>
        <begin position="1"/>
        <end position="32"/>
    </location>
</feature>
<dbReference type="PANTHER" id="PTHR30006">
    <property type="entry name" value="THIAMINE-BINDING PERIPLASMIC PROTEIN-RELATED"/>
    <property type="match status" value="1"/>
</dbReference>
<evidence type="ECO:0000256" key="6">
    <source>
        <dbReference type="SAM" id="SignalP"/>
    </source>
</evidence>
<comment type="similarity">
    <text evidence="2">Belongs to the bacterial solute-binding protein 1 family.</text>
</comment>
<organism evidence="7 8">
    <name type="scientific">Azorhizobium oxalatiphilum</name>
    <dbReference type="NCBI Taxonomy" id="980631"/>
    <lineage>
        <taxon>Bacteria</taxon>
        <taxon>Pseudomonadati</taxon>
        <taxon>Pseudomonadota</taxon>
        <taxon>Alphaproteobacteria</taxon>
        <taxon>Hyphomicrobiales</taxon>
        <taxon>Xanthobacteraceae</taxon>
        <taxon>Azorhizobium</taxon>
    </lineage>
</organism>
<name>A0A917BQ90_9HYPH</name>
<evidence type="ECO:0000256" key="3">
    <source>
        <dbReference type="ARBA" id="ARBA00022448"/>
    </source>
</evidence>
<dbReference type="Proteomes" id="UP000606044">
    <property type="component" value="Unassembled WGS sequence"/>
</dbReference>
<proteinExistence type="inferred from homology"/>
<reference evidence="7" key="2">
    <citation type="submission" date="2020-09" db="EMBL/GenBank/DDBJ databases">
        <authorList>
            <person name="Sun Q."/>
            <person name="Sedlacek I."/>
        </authorList>
    </citation>
    <scope>NUCLEOTIDE SEQUENCE</scope>
    <source>
        <strain evidence="7">CCM 7897</strain>
    </source>
</reference>
<dbReference type="GO" id="GO:0030975">
    <property type="term" value="F:thiamine binding"/>
    <property type="evidence" value="ECO:0007669"/>
    <property type="project" value="TreeGrafter"/>
</dbReference>
<evidence type="ECO:0000313" key="8">
    <source>
        <dbReference type="Proteomes" id="UP000606044"/>
    </source>
</evidence>